<keyword evidence="1" id="KW-1133">Transmembrane helix</keyword>
<dbReference type="EMBL" id="CALNXI010000164">
    <property type="protein sequence ID" value="CAH3020955.1"/>
    <property type="molecule type" value="Genomic_DNA"/>
</dbReference>
<keyword evidence="1" id="KW-0472">Membrane</keyword>
<organism evidence="2 3">
    <name type="scientific">Porites evermanni</name>
    <dbReference type="NCBI Taxonomy" id="104178"/>
    <lineage>
        <taxon>Eukaryota</taxon>
        <taxon>Metazoa</taxon>
        <taxon>Cnidaria</taxon>
        <taxon>Anthozoa</taxon>
        <taxon>Hexacorallia</taxon>
        <taxon>Scleractinia</taxon>
        <taxon>Fungiina</taxon>
        <taxon>Poritidae</taxon>
        <taxon>Porites</taxon>
    </lineage>
</organism>
<name>A0ABN8LYQ1_9CNID</name>
<comment type="caution">
    <text evidence="2">The sequence shown here is derived from an EMBL/GenBank/DDBJ whole genome shotgun (WGS) entry which is preliminary data.</text>
</comment>
<sequence>MFMDSDWDYCTKPGHFWLESSRFTSRVVLVVVEVVVVVFLPYIIALISYTLLVVTPTKAFVPSISIAQTDEISQAQLQTMATENLRINSVKARNKKHALEKIVADVAINMTRANAQLKERHVQNATSSIILPSFACQKTQIRISELSR</sequence>
<accession>A0ABN8LYQ1</accession>
<keyword evidence="1" id="KW-0812">Transmembrane</keyword>
<protein>
    <submittedName>
        <fullName evidence="2">Uncharacterized protein</fullName>
    </submittedName>
</protein>
<dbReference type="Proteomes" id="UP001159427">
    <property type="component" value="Unassembled WGS sequence"/>
</dbReference>
<keyword evidence="3" id="KW-1185">Reference proteome</keyword>
<evidence type="ECO:0000313" key="3">
    <source>
        <dbReference type="Proteomes" id="UP001159427"/>
    </source>
</evidence>
<proteinExistence type="predicted"/>
<gene>
    <name evidence="2" type="ORF">PEVE_00009302</name>
</gene>
<feature type="transmembrane region" description="Helical" evidence="1">
    <location>
        <begin position="27"/>
        <end position="54"/>
    </location>
</feature>
<evidence type="ECO:0000256" key="1">
    <source>
        <dbReference type="SAM" id="Phobius"/>
    </source>
</evidence>
<reference evidence="2 3" key="1">
    <citation type="submission" date="2022-05" db="EMBL/GenBank/DDBJ databases">
        <authorList>
            <consortium name="Genoscope - CEA"/>
            <person name="William W."/>
        </authorList>
    </citation>
    <scope>NUCLEOTIDE SEQUENCE [LARGE SCALE GENOMIC DNA]</scope>
</reference>
<evidence type="ECO:0000313" key="2">
    <source>
        <dbReference type="EMBL" id="CAH3020955.1"/>
    </source>
</evidence>